<evidence type="ECO:0000256" key="4">
    <source>
        <dbReference type="ARBA" id="ARBA00017099"/>
    </source>
</evidence>
<dbReference type="UniPathway" id="UPA00124"/>
<dbReference type="EMBL" id="UAUU01000002">
    <property type="protein sequence ID" value="SPZ84075.1"/>
    <property type="molecule type" value="Genomic_DNA"/>
</dbReference>
<dbReference type="PANTHER" id="PTHR10491">
    <property type="entry name" value="DTDP-4-DEHYDRORHAMNOSE REDUCTASE"/>
    <property type="match status" value="1"/>
</dbReference>
<dbReference type="GO" id="GO:0019305">
    <property type="term" value="P:dTDP-rhamnose biosynthetic process"/>
    <property type="evidence" value="ECO:0007669"/>
    <property type="project" value="UniProtKB-UniPathway"/>
</dbReference>
<protein>
    <recommendedName>
        <fullName evidence="4 6">dTDP-4-dehydrorhamnose reductase</fullName>
        <ecNumber evidence="3 6">1.1.1.133</ecNumber>
    </recommendedName>
</protein>
<dbReference type="InterPro" id="IPR036291">
    <property type="entry name" value="NAD(P)-bd_dom_sf"/>
</dbReference>
<evidence type="ECO:0000313" key="8">
    <source>
        <dbReference type="EMBL" id="SPZ84075.1"/>
    </source>
</evidence>
<comment type="catalytic activity">
    <reaction evidence="5">
        <text>dTDP-beta-L-rhamnose + NADP(+) = dTDP-4-dehydro-beta-L-rhamnose + NADPH + H(+)</text>
        <dbReference type="Rhea" id="RHEA:21796"/>
        <dbReference type="ChEBI" id="CHEBI:15378"/>
        <dbReference type="ChEBI" id="CHEBI:57510"/>
        <dbReference type="ChEBI" id="CHEBI:57783"/>
        <dbReference type="ChEBI" id="CHEBI:58349"/>
        <dbReference type="ChEBI" id="CHEBI:62830"/>
        <dbReference type="EC" id="1.1.1.133"/>
    </reaction>
</comment>
<evidence type="ECO:0000256" key="2">
    <source>
        <dbReference type="ARBA" id="ARBA00010944"/>
    </source>
</evidence>
<evidence type="ECO:0000256" key="1">
    <source>
        <dbReference type="ARBA" id="ARBA00004781"/>
    </source>
</evidence>
<dbReference type="RefSeq" id="WP_112373767.1">
    <property type="nucleotide sequence ID" value="NZ_CP069793.1"/>
</dbReference>
<comment type="function">
    <text evidence="6">Catalyzes the reduction of dTDP-6-deoxy-L-lyxo-4-hexulose to yield dTDP-L-rhamnose.</text>
</comment>
<dbReference type="PANTHER" id="PTHR10491:SF4">
    <property type="entry name" value="METHIONINE ADENOSYLTRANSFERASE 2 SUBUNIT BETA"/>
    <property type="match status" value="1"/>
</dbReference>
<keyword evidence="6 8" id="KW-0560">Oxidoreductase</keyword>
<dbReference type="CDD" id="cd05254">
    <property type="entry name" value="dTDP_HR_like_SDR_e"/>
    <property type="match status" value="1"/>
</dbReference>
<feature type="domain" description="RmlD-like substrate binding" evidence="7">
    <location>
        <begin position="3"/>
        <end position="293"/>
    </location>
</feature>
<dbReference type="GeneID" id="97178953"/>
<accession>A0A2X2JAF6</accession>
<keyword evidence="6" id="KW-0521">NADP</keyword>
<dbReference type="GO" id="GO:0008831">
    <property type="term" value="F:dTDP-4-dehydrorhamnose reductase activity"/>
    <property type="evidence" value="ECO:0007669"/>
    <property type="project" value="UniProtKB-EC"/>
</dbReference>
<comment type="similarity">
    <text evidence="2 6">Belongs to the dTDP-4-dehydrorhamnose reductase family.</text>
</comment>
<evidence type="ECO:0000256" key="5">
    <source>
        <dbReference type="ARBA" id="ARBA00048200"/>
    </source>
</evidence>
<gene>
    <name evidence="8" type="primary">rfbD_1</name>
    <name evidence="8" type="ORF">NCTC11343_00605</name>
</gene>
<evidence type="ECO:0000256" key="3">
    <source>
        <dbReference type="ARBA" id="ARBA00012929"/>
    </source>
</evidence>
<dbReference type="Pfam" id="PF04321">
    <property type="entry name" value="RmlD_sub_bind"/>
    <property type="match status" value="1"/>
</dbReference>
<evidence type="ECO:0000259" key="7">
    <source>
        <dbReference type="Pfam" id="PF04321"/>
    </source>
</evidence>
<sequence>MKKILVTGSNGFLGQKVVDLLAKNDQYDVVAISKGPNRNPNQVNYTFYQVDLSDREKLTDFLAAQTFDAIVHTAAMTSVEACEADQAVCQSLNVDLVAYLASYCTTHQTQLVHLSTDFVFDGKKNTPYDETDLPNPQSEYGKSKYASEQVLAKSGCHYAILRTILVYGINADPNRSNLVLWAKSKLSQNEPIKVVNDQWRMPTFVDDLAYACQLAIDREAQGIFHISGAELMSINEAVYKIADFWQLDKGLISEISAASIGQAENRPRQTGFDLTRSNAELGYVPTSFTDALAIIDHQFKTFGR</sequence>
<evidence type="ECO:0000313" key="9">
    <source>
        <dbReference type="Proteomes" id="UP000251241"/>
    </source>
</evidence>
<dbReference type="InterPro" id="IPR005913">
    <property type="entry name" value="dTDP_dehydrorham_reduct"/>
</dbReference>
<proteinExistence type="inferred from homology"/>
<dbReference type="AlphaFoldDB" id="A0A2X2JAF6"/>
<comment type="pathway">
    <text evidence="1 6">Carbohydrate biosynthesis; dTDP-L-rhamnose biosynthesis.</text>
</comment>
<name>A0A2X2JAF6_SPHMU</name>
<dbReference type="Gene3D" id="3.40.50.720">
    <property type="entry name" value="NAD(P)-binding Rossmann-like Domain"/>
    <property type="match status" value="1"/>
</dbReference>
<organism evidence="8 9">
    <name type="scientific">Sphingobacterium multivorum</name>
    <dbReference type="NCBI Taxonomy" id="28454"/>
    <lineage>
        <taxon>Bacteria</taxon>
        <taxon>Pseudomonadati</taxon>
        <taxon>Bacteroidota</taxon>
        <taxon>Sphingobacteriia</taxon>
        <taxon>Sphingobacteriales</taxon>
        <taxon>Sphingobacteriaceae</taxon>
        <taxon>Sphingobacterium</taxon>
    </lineage>
</organism>
<reference evidence="8 9" key="1">
    <citation type="submission" date="2018-06" db="EMBL/GenBank/DDBJ databases">
        <authorList>
            <consortium name="Pathogen Informatics"/>
            <person name="Doyle S."/>
        </authorList>
    </citation>
    <scope>NUCLEOTIDE SEQUENCE [LARGE SCALE GENOMIC DNA]</scope>
    <source>
        <strain evidence="8 9">NCTC11343</strain>
    </source>
</reference>
<evidence type="ECO:0000256" key="6">
    <source>
        <dbReference type="RuleBase" id="RU364082"/>
    </source>
</evidence>
<dbReference type="EC" id="1.1.1.133" evidence="3 6"/>
<dbReference type="GO" id="GO:0005829">
    <property type="term" value="C:cytosol"/>
    <property type="evidence" value="ECO:0007669"/>
    <property type="project" value="TreeGrafter"/>
</dbReference>
<dbReference type="Proteomes" id="UP000251241">
    <property type="component" value="Unassembled WGS sequence"/>
</dbReference>
<dbReference type="InterPro" id="IPR029903">
    <property type="entry name" value="RmlD-like-bd"/>
</dbReference>
<dbReference type="SUPFAM" id="SSF51735">
    <property type="entry name" value="NAD(P)-binding Rossmann-fold domains"/>
    <property type="match status" value="1"/>
</dbReference>